<dbReference type="SMART" id="SM00184">
    <property type="entry name" value="RING"/>
    <property type="match status" value="1"/>
</dbReference>
<keyword evidence="1" id="KW-0479">Metal-binding</keyword>
<feature type="domain" description="RING-type" evidence="5">
    <location>
        <begin position="72"/>
        <end position="112"/>
    </location>
</feature>
<keyword evidence="2 4" id="KW-0863">Zinc-finger</keyword>
<evidence type="ECO:0000259" key="5">
    <source>
        <dbReference type="PROSITE" id="PS50089"/>
    </source>
</evidence>
<dbReference type="InterPro" id="IPR017907">
    <property type="entry name" value="Znf_RING_CS"/>
</dbReference>
<sequence>METICTATQPLEIILEDFFDENILGYELFISPITKTEDAKNTLIILSNELVQKPDEIVEEEIEASEKVEYMCKVCLGSSRNKNPMASVCGHLFCTNCIFIALNVSKKCPYCTTPLDFDGIFKMHF</sequence>
<dbReference type="HOGENOM" id="CLU_1995204_0_0_1"/>
<dbReference type="SUPFAM" id="SSF57850">
    <property type="entry name" value="RING/U-box"/>
    <property type="match status" value="1"/>
</dbReference>
<dbReference type="GO" id="GO:0008270">
    <property type="term" value="F:zinc ion binding"/>
    <property type="evidence" value="ECO:0007669"/>
    <property type="project" value="UniProtKB-KW"/>
</dbReference>
<dbReference type="PANTHER" id="PTHR23041:SF78">
    <property type="entry name" value="E3 UBIQUITIN-PROTEIN LIGASE RNF4"/>
    <property type="match status" value="1"/>
</dbReference>
<keyword evidence="3" id="KW-0862">Zinc</keyword>
<evidence type="ECO:0000256" key="2">
    <source>
        <dbReference type="ARBA" id="ARBA00022771"/>
    </source>
</evidence>
<dbReference type="EMBL" id="CAQQ02109272">
    <property type="status" value="NOT_ANNOTATED_CDS"/>
    <property type="molecule type" value="Genomic_DNA"/>
</dbReference>
<dbReference type="PANTHER" id="PTHR23041">
    <property type="entry name" value="RING FINGER DOMAIN-CONTAINING"/>
    <property type="match status" value="1"/>
</dbReference>
<protein>
    <recommendedName>
        <fullName evidence="5">RING-type domain-containing protein</fullName>
    </recommendedName>
</protein>
<dbReference type="AlphaFoldDB" id="T1GQE1"/>
<evidence type="ECO:0000313" key="6">
    <source>
        <dbReference type="EnsemblMetazoa" id="MESCA005845-PA"/>
    </source>
</evidence>
<dbReference type="PROSITE" id="PS00518">
    <property type="entry name" value="ZF_RING_1"/>
    <property type="match status" value="1"/>
</dbReference>
<dbReference type="EnsemblMetazoa" id="MESCA005845-RA">
    <property type="protein sequence ID" value="MESCA005845-PA"/>
    <property type="gene ID" value="MESCA005845"/>
</dbReference>
<dbReference type="Proteomes" id="UP000015102">
    <property type="component" value="Unassembled WGS sequence"/>
</dbReference>
<dbReference type="OMA" id="PICLMAA"/>
<proteinExistence type="predicted"/>
<dbReference type="STRING" id="36166.T1GQE1"/>
<evidence type="ECO:0000313" key="7">
    <source>
        <dbReference type="Proteomes" id="UP000015102"/>
    </source>
</evidence>
<reference evidence="7" key="1">
    <citation type="submission" date="2013-02" db="EMBL/GenBank/DDBJ databases">
        <authorList>
            <person name="Hughes D."/>
        </authorList>
    </citation>
    <scope>NUCLEOTIDE SEQUENCE</scope>
    <source>
        <strain>Durham</strain>
        <strain evidence="7">NC isolate 2 -- Noor lab</strain>
    </source>
</reference>
<dbReference type="InterPro" id="IPR001841">
    <property type="entry name" value="Znf_RING"/>
</dbReference>
<evidence type="ECO:0000256" key="1">
    <source>
        <dbReference type="ARBA" id="ARBA00022723"/>
    </source>
</evidence>
<evidence type="ECO:0000256" key="3">
    <source>
        <dbReference type="ARBA" id="ARBA00022833"/>
    </source>
</evidence>
<accession>T1GQE1</accession>
<dbReference type="Pfam" id="PF13923">
    <property type="entry name" value="zf-C3HC4_2"/>
    <property type="match status" value="1"/>
</dbReference>
<dbReference type="InterPro" id="IPR013083">
    <property type="entry name" value="Znf_RING/FYVE/PHD"/>
</dbReference>
<organism evidence="6 7">
    <name type="scientific">Megaselia scalaris</name>
    <name type="common">Humpbacked fly</name>
    <name type="synonym">Phora scalaris</name>
    <dbReference type="NCBI Taxonomy" id="36166"/>
    <lineage>
        <taxon>Eukaryota</taxon>
        <taxon>Metazoa</taxon>
        <taxon>Ecdysozoa</taxon>
        <taxon>Arthropoda</taxon>
        <taxon>Hexapoda</taxon>
        <taxon>Insecta</taxon>
        <taxon>Pterygota</taxon>
        <taxon>Neoptera</taxon>
        <taxon>Endopterygota</taxon>
        <taxon>Diptera</taxon>
        <taxon>Brachycera</taxon>
        <taxon>Muscomorpha</taxon>
        <taxon>Platypezoidea</taxon>
        <taxon>Phoridae</taxon>
        <taxon>Megaseliini</taxon>
        <taxon>Megaselia</taxon>
    </lineage>
</organism>
<evidence type="ECO:0000256" key="4">
    <source>
        <dbReference type="PROSITE-ProRule" id="PRU00175"/>
    </source>
</evidence>
<dbReference type="Gene3D" id="3.30.40.10">
    <property type="entry name" value="Zinc/RING finger domain, C3HC4 (zinc finger)"/>
    <property type="match status" value="1"/>
</dbReference>
<dbReference type="PROSITE" id="PS50089">
    <property type="entry name" value="ZF_RING_2"/>
    <property type="match status" value="1"/>
</dbReference>
<dbReference type="InterPro" id="IPR047134">
    <property type="entry name" value="RNF4"/>
</dbReference>
<name>T1GQE1_MEGSC</name>
<keyword evidence="7" id="KW-1185">Reference proteome</keyword>
<reference evidence="6" key="2">
    <citation type="submission" date="2015-06" db="UniProtKB">
        <authorList>
            <consortium name="EnsemblMetazoa"/>
        </authorList>
    </citation>
    <scope>IDENTIFICATION</scope>
</reference>
<dbReference type="GO" id="GO:0045944">
    <property type="term" value="P:positive regulation of transcription by RNA polymerase II"/>
    <property type="evidence" value="ECO:0007669"/>
    <property type="project" value="TreeGrafter"/>
</dbReference>